<dbReference type="FunFam" id="1.10.10.60:FF:000064">
    <property type="entry name" value="Zinc finger homeobox protein 4"/>
    <property type="match status" value="1"/>
</dbReference>
<evidence type="ECO:0000313" key="17">
    <source>
        <dbReference type="EMBL" id="KAH3774394.1"/>
    </source>
</evidence>
<feature type="domain" description="C2H2-type" evidence="16">
    <location>
        <begin position="649"/>
        <end position="678"/>
    </location>
</feature>
<evidence type="ECO:0000256" key="4">
    <source>
        <dbReference type="ARBA" id="ARBA00022771"/>
    </source>
</evidence>
<evidence type="ECO:0000256" key="8">
    <source>
        <dbReference type="ARBA" id="ARBA00023155"/>
    </source>
</evidence>
<feature type="domain" description="C2H2-type" evidence="16">
    <location>
        <begin position="2000"/>
        <end position="2028"/>
    </location>
</feature>
<proteinExistence type="predicted"/>
<evidence type="ECO:0000256" key="3">
    <source>
        <dbReference type="ARBA" id="ARBA00022737"/>
    </source>
</evidence>
<feature type="region of interest" description="Disordered" evidence="14">
    <location>
        <begin position="82"/>
        <end position="111"/>
    </location>
</feature>
<keyword evidence="3" id="KW-0677">Repeat</keyword>
<feature type="domain" description="C2H2-type" evidence="16">
    <location>
        <begin position="1292"/>
        <end position="1321"/>
    </location>
</feature>
<dbReference type="FunFam" id="1.10.10.60:FF:000080">
    <property type="entry name" value="Zinc finger homeobox protein 2"/>
    <property type="match status" value="1"/>
</dbReference>
<keyword evidence="10 12" id="KW-0539">Nucleus</keyword>
<accession>A0A9D4IIJ9</accession>
<keyword evidence="7 12" id="KW-0238">DNA-binding</keyword>
<feature type="domain" description="C2H2-type" evidence="16">
    <location>
        <begin position="1531"/>
        <end position="1560"/>
    </location>
</feature>
<dbReference type="SMART" id="SM00355">
    <property type="entry name" value="ZnF_C2H2"/>
    <property type="match status" value="19"/>
</dbReference>
<feature type="domain" description="C2H2-type" evidence="16">
    <location>
        <begin position="1575"/>
        <end position="1604"/>
    </location>
</feature>
<feature type="region of interest" description="Disordered" evidence="14">
    <location>
        <begin position="1645"/>
        <end position="1669"/>
    </location>
</feature>
<feature type="domain" description="Homeobox" evidence="15">
    <location>
        <begin position="2153"/>
        <end position="2213"/>
    </location>
</feature>
<feature type="compositionally biased region" description="Basic and acidic residues" evidence="14">
    <location>
        <begin position="2261"/>
        <end position="2287"/>
    </location>
</feature>
<feature type="DNA-binding region" description="Homeobox" evidence="12">
    <location>
        <begin position="2402"/>
        <end position="2461"/>
    </location>
</feature>
<dbReference type="GO" id="GO:0000981">
    <property type="term" value="F:DNA-binding transcription factor activity, RNA polymerase II-specific"/>
    <property type="evidence" value="ECO:0007669"/>
    <property type="project" value="InterPro"/>
</dbReference>
<dbReference type="InterPro" id="IPR051968">
    <property type="entry name" value="ZnFinger_Homeobox_TR"/>
</dbReference>
<evidence type="ECO:0000256" key="9">
    <source>
        <dbReference type="ARBA" id="ARBA00023163"/>
    </source>
</evidence>
<feature type="region of interest" description="Disordered" evidence="14">
    <location>
        <begin position="477"/>
        <end position="518"/>
    </location>
</feature>
<feature type="domain" description="Homeobox" evidence="15">
    <location>
        <begin position="2400"/>
        <end position="2460"/>
    </location>
</feature>
<keyword evidence="9" id="KW-0804">Transcription</keyword>
<feature type="compositionally biased region" description="Basic and acidic residues" evidence="14">
    <location>
        <begin position="1940"/>
        <end position="1957"/>
    </location>
</feature>
<feature type="region of interest" description="Disordered" evidence="14">
    <location>
        <begin position="292"/>
        <end position="315"/>
    </location>
</feature>
<feature type="DNA-binding region" description="Homeobox" evidence="12">
    <location>
        <begin position="2155"/>
        <end position="2214"/>
    </location>
</feature>
<dbReference type="FunFam" id="3.30.160.60:FF:000081">
    <property type="entry name" value="Zinc finger homeobox protein 4"/>
    <property type="match status" value="1"/>
</dbReference>
<dbReference type="Pfam" id="PF24056">
    <property type="entry name" value="zf-C2H2_ZFHX3"/>
    <property type="match status" value="1"/>
</dbReference>
<dbReference type="GO" id="GO:0005634">
    <property type="term" value="C:nucleus"/>
    <property type="evidence" value="ECO:0007669"/>
    <property type="project" value="UniProtKB-SubCell"/>
</dbReference>
<keyword evidence="5" id="KW-0862">Zinc</keyword>
<feature type="compositionally biased region" description="Basic and acidic residues" evidence="14">
    <location>
        <begin position="2303"/>
        <end position="2318"/>
    </location>
</feature>
<keyword evidence="18" id="KW-1185">Reference proteome</keyword>
<keyword evidence="2" id="KW-0479">Metal-binding</keyword>
<dbReference type="PROSITE" id="PS50071">
    <property type="entry name" value="HOMEOBOX_2"/>
    <property type="match status" value="2"/>
</dbReference>
<dbReference type="PROSITE" id="PS00027">
    <property type="entry name" value="HOMEOBOX_1"/>
    <property type="match status" value="1"/>
</dbReference>
<evidence type="ECO:0000256" key="1">
    <source>
        <dbReference type="ARBA" id="ARBA00004123"/>
    </source>
</evidence>
<dbReference type="InterPro" id="IPR003604">
    <property type="entry name" value="Matrin/U1-like-C_Znf_C2H2"/>
</dbReference>
<dbReference type="SUPFAM" id="SSF57667">
    <property type="entry name" value="beta-beta-alpha zinc fingers"/>
    <property type="match status" value="3"/>
</dbReference>
<evidence type="ECO:0000256" key="14">
    <source>
        <dbReference type="SAM" id="MobiDB-lite"/>
    </source>
</evidence>
<comment type="caution">
    <text evidence="17">The sequence shown here is derived from an EMBL/GenBank/DDBJ whole genome shotgun (WGS) entry which is preliminary data.</text>
</comment>
<feature type="compositionally biased region" description="Low complexity" evidence="14">
    <location>
        <begin position="722"/>
        <end position="751"/>
    </location>
</feature>
<dbReference type="Gene3D" id="1.10.10.60">
    <property type="entry name" value="Homeodomain-like"/>
    <property type="match status" value="2"/>
</dbReference>
<feature type="compositionally biased region" description="Basic and acidic residues" evidence="14">
    <location>
        <begin position="1652"/>
        <end position="1669"/>
    </location>
</feature>
<feature type="region of interest" description="Disordered" evidence="14">
    <location>
        <begin position="1090"/>
        <end position="1113"/>
    </location>
</feature>
<keyword evidence="8 12" id="KW-0371">Homeobox</keyword>
<dbReference type="Proteomes" id="UP000828390">
    <property type="component" value="Unassembled WGS sequence"/>
</dbReference>
<dbReference type="GO" id="GO:0008270">
    <property type="term" value="F:zinc ion binding"/>
    <property type="evidence" value="ECO:0007669"/>
    <property type="project" value="UniProtKB-KW"/>
</dbReference>
<dbReference type="InterPro" id="IPR017970">
    <property type="entry name" value="Homeobox_CS"/>
</dbReference>
<dbReference type="CDD" id="cd00086">
    <property type="entry name" value="homeodomain"/>
    <property type="match status" value="2"/>
</dbReference>
<feature type="compositionally biased region" description="Low complexity" evidence="14">
    <location>
        <begin position="2246"/>
        <end position="2256"/>
    </location>
</feature>
<name>A0A9D4IIJ9_DREPO</name>
<dbReference type="InterPro" id="IPR009057">
    <property type="entry name" value="Homeodomain-like_sf"/>
</dbReference>
<evidence type="ECO:0000256" key="12">
    <source>
        <dbReference type="PROSITE-ProRule" id="PRU00108"/>
    </source>
</evidence>
<dbReference type="PANTHER" id="PTHR45891:SF3">
    <property type="entry name" value="ZINC FINGER PROTEIN 2"/>
    <property type="match status" value="1"/>
</dbReference>
<dbReference type="InterPro" id="IPR036236">
    <property type="entry name" value="Znf_C2H2_sf"/>
</dbReference>
<protein>
    <recommendedName>
        <fullName evidence="19">Zinc finger homeobox protein 4</fullName>
    </recommendedName>
</protein>
<feature type="region of interest" description="Disordered" evidence="14">
    <location>
        <begin position="1479"/>
        <end position="1502"/>
    </location>
</feature>
<dbReference type="PROSITE" id="PS50157">
    <property type="entry name" value="ZINC_FINGER_C2H2_2"/>
    <property type="match status" value="9"/>
</dbReference>
<feature type="domain" description="C2H2-type" evidence="16">
    <location>
        <begin position="1328"/>
        <end position="1354"/>
    </location>
</feature>
<evidence type="ECO:0000256" key="13">
    <source>
        <dbReference type="RuleBase" id="RU000682"/>
    </source>
</evidence>
<keyword evidence="4 11" id="KW-0863">Zinc-finger</keyword>
<evidence type="ECO:0000256" key="10">
    <source>
        <dbReference type="ARBA" id="ARBA00023242"/>
    </source>
</evidence>
<feature type="region of interest" description="Disordered" evidence="14">
    <location>
        <begin position="698"/>
        <end position="764"/>
    </location>
</feature>
<feature type="region of interest" description="Disordered" evidence="14">
    <location>
        <begin position="1"/>
        <end position="20"/>
    </location>
</feature>
<gene>
    <name evidence="17" type="ORF">DPMN_175776</name>
</gene>
<dbReference type="InterPro" id="IPR013087">
    <property type="entry name" value="Znf_C2H2_type"/>
</dbReference>
<evidence type="ECO:0000313" key="18">
    <source>
        <dbReference type="Proteomes" id="UP000828390"/>
    </source>
</evidence>
<organism evidence="17 18">
    <name type="scientific">Dreissena polymorpha</name>
    <name type="common">Zebra mussel</name>
    <name type="synonym">Mytilus polymorpha</name>
    <dbReference type="NCBI Taxonomy" id="45954"/>
    <lineage>
        <taxon>Eukaryota</taxon>
        <taxon>Metazoa</taxon>
        <taxon>Spiralia</taxon>
        <taxon>Lophotrochozoa</taxon>
        <taxon>Mollusca</taxon>
        <taxon>Bivalvia</taxon>
        <taxon>Autobranchia</taxon>
        <taxon>Heteroconchia</taxon>
        <taxon>Euheterodonta</taxon>
        <taxon>Imparidentia</taxon>
        <taxon>Neoheterodontei</taxon>
        <taxon>Myida</taxon>
        <taxon>Dreissenoidea</taxon>
        <taxon>Dreissenidae</taxon>
        <taxon>Dreissena</taxon>
    </lineage>
</organism>
<feature type="domain" description="C2H2-type" evidence="16">
    <location>
        <begin position="1674"/>
        <end position="1703"/>
    </location>
</feature>
<evidence type="ECO:0000256" key="6">
    <source>
        <dbReference type="ARBA" id="ARBA00023015"/>
    </source>
</evidence>
<dbReference type="SMART" id="SM00451">
    <property type="entry name" value="ZnF_U1"/>
    <property type="match status" value="4"/>
</dbReference>
<evidence type="ECO:0008006" key="19">
    <source>
        <dbReference type="Google" id="ProtNLM"/>
    </source>
</evidence>
<evidence type="ECO:0000256" key="2">
    <source>
        <dbReference type="ARBA" id="ARBA00022723"/>
    </source>
</evidence>
<feature type="region of interest" description="Disordered" evidence="14">
    <location>
        <begin position="1938"/>
        <end position="1985"/>
    </location>
</feature>
<feature type="compositionally biased region" description="Polar residues" evidence="14">
    <location>
        <begin position="484"/>
        <end position="493"/>
    </location>
</feature>
<dbReference type="InterPro" id="IPR001356">
    <property type="entry name" value="HD"/>
</dbReference>
<feature type="domain" description="C2H2-type" evidence="16">
    <location>
        <begin position="1397"/>
        <end position="1425"/>
    </location>
</feature>
<keyword evidence="6" id="KW-0805">Transcription regulation</keyword>
<reference evidence="17" key="1">
    <citation type="journal article" date="2019" name="bioRxiv">
        <title>The Genome of the Zebra Mussel, Dreissena polymorpha: A Resource for Invasive Species Research.</title>
        <authorList>
            <person name="McCartney M.A."/>
            <person name="Auch B."/>
            <person name="Kono T."/>
            <person name="Mallez S."/>
            <person name="Zhang Y."/>
            <person name="Obille A."/>
            <person name="Becker A."/>
            <person name="Abrahante J.E."/>
            <person name="Garbe J."/>
            <person name="Badalamenti J.P."/>
            <person name="Herman A."/>
            <person name="Mangelson H."/>
            <person name="Liachko I."/>
            <person name="Sullivan S."/>
            <person name="Sone E.D."/>
            <person name="Koren S."/>
            <person name="Silverstein K.A.T."/>
            <person name="Beckman K.B."/>
            <person name="Gohl D.M."/>
        </authorList>
    </citation>
    <scope>NUCLEOTIDE SEQUENCE</scope>
    <source>
        <strain evidence="17">Duluth1</strain>
        <tissue evidence="17">Whole animal</tissue>
    </source>
</reference>
<feature type="domain" description="C2H2-type" evidence="16">
    <location>
        <begin position="1369"/>
        <end position="1391"/>
    </location>
</feature>
<feature type="compositionally biased region" description="Polar residues" evidence="14">
    <location>
        <begin position="1"/>
        <end position="17"/>
    </location>
</feature>
<dbReference type="SUPFAM" id="SSF46689">
    <property type="entry name" value="Homeodomain-like"/>
    <property type="match status" value="2"/>
</dbReference>
<sequence>MALESTSPFQGPTNSSGRLFADDNHVEPFNFAFPASATPVFNLSSHANTVLNVSHSTPVLGAKFDVNSSIKTFEEKFDIDSISSDDRKSGESASDISKCDSHDASGGVNSTVSRDNEKCIKFRAGNANVHDEESSDNEDLVECGNCDAEFQNLQDYMDHTCAGNKSVQSGTGDRDDETAAVHKDLSDVESFDGKIVYNHDGSAYIIEGDSDSELEMIIDFPKKEGAIVDKKGKDNNSCHENEIPHIDNAFFVPRNPNSFLSNPFMLHYKPHATPIMHSYRVYDLRSGTHSKSWKSDMSLDTSQTSRSSPSDSTSAATSTAFKSLTSSLSAPSVPTKPILMCFICKLSFGFVKSFMSHATTEHGMELSNEEKDIMSQKNSSAIIQGIGKDKEPLMSFLEPIKSSNSETETKVNCNAKISEKANLAKETTSVSYVYTKPKISDMCEHSVRSQQEQKQGKDLSIHDIRNQLAGSKYEIDSPQGLIANPQTKQSDPNDQYKHQKSDYNDSEDSNSQSSFPMTPAQKYMQDMDISSESPKSFLPPFSPSQRNYFGVCEDHPNGRAPGAECPSCDMILSSSQSLGGHMTMMHSRNSCKTLKCPKCNWHYKYQETLEIHMKEKHPEGDQKCMYCLTNQTHPRLARGESYSCGYKPYRCEVCNYSTTTKGNLSIHMQSDKHLNNVQDLANSGTDMAQFTKHSAMVGPHQLQSHPNPPRSHTPTLPPPSPTATKSAPPHQQLLQQYQSHQHQQQSSQQQQDMKKGKPKPTWRCDVCNYETNVARNLRIHMTSEKHTHNMMVLQQNMKHMQRDMQLHQMNQLVMLQQDPSFLGLTGPIPGGITFPYEGSMMMGGLPTGFPEAPVDLSKENGHHTVGPSGPNGPTDLTDVNRLFQCSVCNVFGTDSLESLHQHLQMDRTKAHEGENITVANGTYMCSLCQYKTTLKANFQLHCKTDKHIQRLQLVNHIKEGGATNEWRLKYLNVSNPIQVRCNCCDYYTNSIHKLQIHTGNPRHEASAQLFCHLQQQEIRVTKKEKYYHCSLCKFNARTKLGLMQHVHSVQHLHSEGLKQLEMKETGQLEVDIGDIFQVKVAMDIDSMKFDDDANTPSSNGLTDEDSNFTESDHADAKDRVFTPASPSQSINNNNNTIKQSINALLAKGDVRSENDSEMPIKSHLLTSANTLLTPAHHQVNNKPSAESLPCPLYQKPFSDKSKVHNHVGSDHHVKSEGFRKSLLALADDSHDMKTKMAPMTFADVSRLPQATMKLVASMEVDNNMVEAHWEKLAHEDAIDITAMSEKDVDDHFRCQTCSKSFVNIDQLYSHQNELGHLELKQTPRGPGYLCWKKGCNQYFKTAQALQMHFREIHAKVSGLSSAAKAEYKYHCSLCTLGFKSEHKLKYHAQLHLIKSAITCNLCAKTYSSIELLRKHVETSHDLSESAREQYQAEIDANTLSFSTFFMDPKLAKVFILPETFNQKSGNEAVLLENGIADSDKSSKDVSPCTTPASDENGFDQESMDESKEFMEDYMNSMAFAENSYEDPNRKFKCHRCKVAFTKQLYLSAHNKTIVHKKGEKFNYPIEKFMDPNRPYKCDVCMESFTQKNILLVHCNSVSHLHKMKQHTSLADFPLALTPTSSGPVPSTATAYSSAADTLHTFAATSTSATSSSEKHSSMKSREASPAEDDSIKPYKCNICKVSYSQGSTLDIHIRSVGHQTRASKLHELAMSGEIDLTRPLIEEPIDKSFQAQQQKMLNDFLTKQTSLSQQSMLFQGLPGLTSFPGFHGLPSLPGLPLLPGLPPLLPISIPSHMFPQSMALSSLSSQSQSGNSKAKLSSVVESTASTKSLEKISSHSQHRDSVKMFSGHVSQAGGSTSTTQLSGSLQVCHRCSAVFNSAESFALHQAACSINSSSPGLSPSSGNKARFTGRIKTAVQRNLLENFGFECVMQFNEFNQRRMKKEEESVKKDDTNEKENMPDNNSNNLSELENGEVKEPNEGDDVSQNVKIEKQVHLPEMNKSKCNKCSKQFSSVWVLKAHEEEVHKEIVPLEIVEEVGDKFKSDFEKKIPKDLPAPELPPTPAPITPIPEEKHVKQEMPPPPPPPPNAAQMQMDMFQMMFGMGMLPMSMPLMMNMNTQASMMPMMMPPPGLDMQSPTLPNLPMGPGSAQSRQIDANQKRARTRINDEQLKVLRGYFDINNSPSEEQIQAMSEQTGLPMKVIKHWFRNTLFKERQRNKDSPYNFSNPPSTTLDLEEYEKTGKLTIIEDSSLPPSKSPSPAVMKTESEIKKEKPEPMEESKSSKPMEKPSETPKILPSVIEPSIVESVKKETEQRKSNEETAKVTVTTPSSALTPPPSSDIKFSNPTPIIQQSIMSTPNAGSSFMQSFTSSFSGMSTPSYPPASTTPNSCIYDGNYSPPGGSSAGRRANRTRFTDYQVKCLQEYFDQNAYPKDDELEHLSKMLGLSPRVIVVWFQNARQKARKVYENQPAENSKEVSCHFSI</sequence>
<dbReference type="PANTHER" id="PTHR45891">
    <property type="entry name" value="ZINC FINGER HOMEOBOX PROTEIN"/>
    <property type="match status" value="1"/>
</dbReference>
<feature type="compositionally biased region" description="Basic and acidic residues" evidence="14">
    <location>
        <begin position="494"/>
        <end position="503"/>
    </location>
</feature>
<feature type="compositionally biased region" description="Pro residues" evidence="14">
    <location>
        <begin position="706"/>
        <end position="721"/>
    </location>
</feature>
<feature type="compositionally biased region" description="Low complexity" evidence="14">
    <location>
        <begin position="298"/>
        <end position="315"/>
    </location>
</feature>
<comment type="subcellular location">
    <subcellularLocation>
        <location evidence="1 12 13">Nucleus</location>
    </subcellularLocation>
</comment>
<dbReference type="PROSITE" id="PS00028">
    <property type="entry name" value="ZINC_FINGER_C2H2_1"/>
    <property type="match status" value="10"/>
</dbReference>
<dbReference type="Gene3D" id="3.30.160.60">
    <property type="entry name" value="Classic Zinc Finger"/>
    <property type="match status" value="6"/>
</dbReference>
<dbReference type="GO" id="GO:0000978">
    <property type="term" value="F:RNA polymerase II cis-regulatory region sequence-specific DNA binding"/>
    <property type="evidence" value="ECO:0007669"/>
    <property type="project" value="TreeGrafter"/>
</dbReference>
<dbReference type="Pfam" id="PF00046">
    <property type="entry name" value="Homeodomain"/>
    <property type="match status" value="2"/>
</dbReference>
<dbReference type="EMBL" id="JAIWYP010000009">
    <property type="protein sequence ID" value="KAH3774394.1"/>
    <property type="molecule type" value="Genomic_DNA"/>
</dbReference>
<reference evidence="17" key="2">
    <citation type="submission" date="2020-11" db="EMBL/GenBank/DDBJ databases">
        <authorList>
            <person name="McCartney M.A."/>
            <person name="Auch B."/>
            <person name="Kono T."/>
            <person name="Mallez S."/>
            <person name="Becker A."/>
            <person name="Gohl D.M."/>
            <person name="Silverstein K.A.T."/>
            <person name="Koren S."/>
            <person name="Bechman K.B."/>
            <person name="Herman A."/>
            <person name="Abrahante J.E."/>
            <person name="Garbe J."/>
        </authorList>
    </citation>
    <scope>NUCLEOTIDE SEQUENCE</scope>
    <source>
        <strain evidence="17">Duluth1</strain>
        <tissue evidence="17">Whole animal</tissue>
    </source>
</reference>
<evidence type="ECO:0000259" key="15">
    <source>
        <dbReference type="PROSITE" id="PS50071"/>
    </source>
</evidence>
<dbReference type="Pfam" id="PF00096">
    <property type="entry name" value="zf-C2H2"/>
    <property type="match status" value="2"/>
</dbReference>
<feature type="region of interest" description="Disordered" evidence="14">
    <location>
        <begin position="2241"/>
        <end position="2340"/>
    </location>
</feature>
<evidence type="ECO:0000256" key="11">
    <source>
        <dbReference type="PROSITE-ProRule" id="PRU00042"/>
    </source>
</evidence>
<evidence type="ECO:0000256" key="7">
    <source>
        <dbReference type="ARBA" id="ARBA00023125"/>
    </source>
</evidence>
<evidence type="ECO:0000256" key="5">
    <source>
        <dbReference type="ARBA" id="ARBA00022833"/>
    </source>
</evidence>
<evidence type="ECO:0000259" key="16">
    <source>
        <dbReference type="PROSITE" id="PS50157"/>
    </source>
</evidence>
<dbReference type="SMART" id="SM00389">
    <property type="entry name" value="HOX"/>
    <property type="match status" value="2"/>
</dbReference>